<dbReference type="InterPro" id="IPR002219">
    <property type="entry name" value="PKC_DAG/PE"/>
</dbReference>
<dbReference type="GO" id="GO:0004143">
    <property type="term" value="F:ATP-dependent diacylglycerol kinase activity"/>
    <property type="evidence" value="ECO:0007669"/>
    <property type="project" value="InterPro"/>
</dbReference>
<dbReference type="Pfam" id="PF00781">
    <property type="entry name" value="DAGK_cat"/>
    <property type="match status" value="1"/>
</dbReference>
<evidence type="ECO:0000256" key="2">
    <source>
        <dbReference type="ARBA" id="ARBA00022771"/>
    </source>
</evidence>
<dbReference type="InterPro" id="IPR017438">
    <property type="entry name" value="ATP-NAD_kinase_N"/>
</dbReference>
<dbReference type="PANTHER" id="PTHR11255">
    <property type="entry name" value="DIACYLGLYCEROL KINASE"/>
    <property type="match status" value="1"/>
</dbReference>
<keyword evidence="3" id="KW-0862">Zinc</keyword>
<keyword evidence="2" id="KW-0863">Zinc-finger</keyword>
<dbReference type="Pfam" id="PF00130">
    <property type="entry name" value="C1_1"/>
    <property type="match status" value="1"/>
</dbReference>
<evidence type="ECO:0000313" key="6">
    <source>
        <dbReference type="Proteomes" id="UP000887565"/>
    </source>
</evidence>
<dbReference type="SMART" id="SM00046">
    <property type="entry name" value="DAGKc"/>
    <property type="match status" value="1"/>
</dbReference>
<dbReference type="GO" id="GO:0046872">
    <property type="term" value="F:metal ion binding"/>
    <property type="evidence" value="ECO:0007669"/>
    <property type="project" value="UniProtKB-KW"/>
</dbReference>
<name>A0A915J405_ROMCU</name>
<reference evidence="7" key="1">
    <citation type="submission" date="2022-11" db="UniProtKB">
        <authorList>
            <consortium name="WormBaseParasite"/>
        </authorList>
    </citation>
    <scope>IDENTIFICATION</scope>
</reference>
<evidence type="ECO:0000256" key="3">
    <source>
        <dbReference type="ARBA" id="ARBA00022833"/>
    </source>
</evidence>
<dbReference type="GO" id="GO:0007165">
    <property type="term" value="P:signal transduction"/>
    <property type="evidence" value="ECO:0007669"/>
    <property type="project" value="InterPro"/>
</dbReference>
<accession>A0A915J405</accession>
<feature type="domain" description="DAGKc" evidence="5">
    <location>
        <begin position="101"/>
        <end position="172"/>
    </location>
</feature>
<keyword evidence="6" id="KW-1185">Reference proteome</keyword>
<dbReference type="InterPro" id="IPR001206">
    <property type="entry name" value="Diacylglycerol_kinase_cat_dom"/>
</dbReference>
<feature type="domain" description="Phorbol-ester/DAG-type" evidence="4">
    <location>
        <begin position="1"/>
        <end position="48"/>
    </location>
</feature>
<dbReference type="InterPro" id="IPR037607">
    <property type="entry name" value="DGK"/>
</dbReference>
<dbReference type="PROSITE" id="PS50146">
    <property type="entry name" value="DAGK"/>
    <property type="match status" value="1"/>
</dbReference>
<dbReference type="Gene3D" id="3.40.50.10330">
    <property type="entry name" value="Probable inorganic polyphosphate/atp-NAD kinase, domain 1"/>
    <property type="match status" value="1"/>
</dbReference>
<dbReference type="Gene3D" id="3.30.60.20">
    <property type="match status" value="1"/>
</dbReference>
<evidence type="ECO:0000259" key="5">
    <source>
        <dbReference type="PROSITE" id="PS50146"/>
    </source>
</evidence>
<evidence type="ECO:0000313" key="7">
    <source>
        <dbReference type="WBParaSite" id="nRc.2.0.1.t21156-RA"/>
    </source>
</evidence>
<sequence length="316" mass="35403">VPGNLPQNSECVVCDEECGHGAGLVDLQCSWCKVTSHEKCKQRYTAICDFGKMKEFIIPPSSVKLRHRDILSEFEKWKHPFQRSSSLEQISEITAPSWADERWTPLLIFVNTKSGNGEGALIMDLFRQYLNPIQVHDLANYGPESVLKLCKLVSKTDTFFKIIVAGGDGTIGTGNDLSRLLGCGSAFDCSRMDIHQILLKIEQSEMINIDRWIINVEQRRLGEISKLKNVALSQPLKIGQAKEVKLFIKKGPLPMQVDGEPWLQYGPATVTITRFGRATFLATSNSELSTKNADKNAAGDYDFNLAENSSDFFYFE</sequence>
<organism evidence="6 7">
    <name type="scientific">Romanomermis culicivorax</name>
    <name type="common">Nematode worm</name>
    <dbReference type="NCBI Taxonomy" id="13658"/>
    <lineage>
        <taxon>Eukaryota</taxon>
        <taxon>Metazoa</taxon>
        <taxon>Ecdysozoa</taxon>
        <taxon>Nematoda</taxon>
        <taxon>Enoplea</taxon>
        <taxon>Dorylaimia</taxon>
        <taxon>Mermithida</taxon>
        <taxon>Mermithoidea</taxon>
        <taxon>Mermithidae</taxon>
        <taxon>Romanomermis</taxon>
    </lineage>
</organism>
<dbReference type="WBParaSite" id="nRc.2.0.1.t21156-RA">
    <property type="protein sequence ID" value="nRc.2.0.1.t21156-RA"/>
    <property type="gene ID" value="nRc.2.0.1.g21156"/>
</dbReference>
<keyword evidence="1" id="KW-0479">Metal-binding</keyword>
<evidence type="ECO:0000259" key="4">
    <source>
        <dbReference type="PROSITE" id="PS50081"/>
    </source>
</evidence>
<proteinExistence type="predicted"/>
<dbReference type="InterPro" id="IPR046349">
    <property type="entry name" value="C1-like_sf"/>
</dbReference>
<dbReference type="SUPFAM" id="SSF57889">
    <property type="entry name" value="Cysteine-rich domain"/>
    <property type="match status" value="1"/>
</dbReference>
<dbReference type="PROSITE" id="PS50081">
    <property type="entry name" value="ZF_DAG_PE_2"/>
    <property type="match status" value="1"/>
</dbReference>
<dbReference type="InterPro" id="IPR016064">
    <property type="entry name" value="NAD/diacylglycerol_kinase_sf"/>
</dbReference>
<evidence type="ECO:0000256" key="1">
    <source>
        <dbReference type="ARBA" id="ARBA00022723"/>
    </source>
</evidence>
<protein>
    <submittedName>
        <fullName evidence="7">Diacylglycerol kinase (ATP)</fullName>
    </submittedName>
</protein>
<dbReference type="AlphaFoldDB" id="A0A915J405"/>
<dbReference type="PANTHER" id="PTHR11255:SF54">
    <property type="entry name" value="DIACYLGLYCEROL KINASE THETA"/>
    <property type="match status" value="1"/>
</dbReference>
<dbReference type="GO" id="GO:0016020">
    <property type="term" value="C:membrane"/>
    <property type="evidence" value="ECO:0007669"/>
    <property type="project" value="TreeGrafter"/>
</dbReference>
<dbReference type="Proteomes" id="UP000887565">
    <property type="component" value="Unplaced"/>
</dbReference>
<dbReference type="SUPFAM" id="SSF111331">
    <property type="entry name" value="NAD kinase/diacylglycerol kinase-like"/>
    <property type="match status" value="1"/>
</dbReference>
<dbReference type="SMART" id="SM00109">
    <property type="entry name" value="C1"/>
    <property type="match status" value="1"/>
</dbReference>